<dbReference type="Pfam" id="PF03180">
    <property type="entry name" value="Lipoprotein_9"/>
    <property type="match status" value="1"/>
</dbReference>
<dbReference type="CDD" id="cd13598">
    <property type="entry name" value="PBP2_lipoprotein_IlpA_like"/>
    <property type="match status" value="1"/>
</dbReference>
<name>A0AAP6GDB0_AERME</name>
<dbReference type="InterPro" id="IPR004872">
    <property type="entry name" value="Lipoprotein_NlpA"/>
</dbReference>
<protein>
    <recommendedName>
        <fullName evidence="6">Lipoprotein</fullName>
    </recommendedName>
</protein>
<gene>
    <name evidence="7" type="ORF">SJS82_14650</name>
</gene>
<evidence type="ECO:0000256" key="6">
    <source>
        <dbReference type="PIRNR" id="PIRNR002854"/>
    </source>
</evidence>
<proteinExistence type="inferred from homology"/>
<dbReference type="PIRSF" id="PIRSF002854">
    <property type="entry name" value="MetQ"/>
    <property type="match status" value="1"/>
</dbReference>
<dbReference type="PANTHER" id="PTHR30429:SF1">
    <property type="entry name" value="D-METHIONINE-BINDING LIPOPROTEIN METQ-RELATED"/>
    <property type="match status" value="1"/>
</dbReference>
<keyword evidence="4" id="KW-0564">Palmitate</keyword>
<dbReference type="GO" id="GO:0016020">
    <property type="term" value="C:membrane"/>
    <property type="evidence" value="ECO:0007669"/>
    <property type="project" value="UniProtKB-SubCell"/>
</dbReference>
<comment type="caution">
    <text evidence="7">The sequence shown here is derived from an EMBL/GenBank/DDBJ whole genome shotgun (WGS) entry which is preliminary data.</text>
</comment>
<organism evidence="7 8">
    <name type="scientific">Aeromonas media</name>
    <dbReference type="NCBI Taxonomy" id="651"/>
    <lineage>
        <taxon>Bacteria</taxon>
        <taxon>Pseudomonadati</taxon>
        <taxon>Pseudomonadota</taxon>
        <taxon>Gammaproteobacteria</taxon>
        <taxon>Aeromonadales</taxon>
        <taxon>Aeromonadaceae</taxon>
        <taxon>Aeromonas</taxon>
    </lineage>
</organism>
<keyword evidence="5 6" id="KW-0449">Lipoprotein</keyword>
<sequence>MICAPCIAPVISGASSLITKETAMLKTLFKLTPLVAAIIAGYASAGETIRLGIMSGEDEDVWAVASAQAKKQGLDIELVKFNDYILPNEALENGEIDANAFQHKPYLDNQVKSRGYHIVPVGNTAVWPIGLYSKKFNAVSALPKGAIIGVPNDPSNEGRALRVLASAGVIKLRPGSGILATTTDIIDNPRKLQIRELDTGIIGRSVDDLDAAVVNTDWALKSGLSQQQRIYSETAEENPYNNFIAVKSGNESAPWVKTLVASYQNEAVKAALDKYYKGTAIPAW</sequence>
<keyword evidence="3" id="KW-0472">Membrane</keyword>
<evidence type="ECO:0000256" key="3">
    <source>
        <dbReference type="ARBA" id="ARBA00023136"/>
    </source>
</evidence>
<evidence type="ECO:0000256" key="5">
    <source>
        <dbReference type="ARBA" id="ARBA00023288"/>
    </source>
</evidence>
<dbReference type="NCBIfam" id="TIGR00363">
    <property type="entry name" value="MetQ/NlpA family lipoprotein"/>
    <property type="match status" value="1"/>
</dbReference>
<dbReference type="RefSeq" id="WP_319917505.1">
    <property type="nucleotide sequence ID" value="NZ_JAWZXF010000016.1"/>
</dbReference>
<accession>A0AAP6GDB0</accession>
<dbReference type="PANTHER" id="PTHR30429">
    <property type="entry name" value="D-METHIONINE-BINDING LIPOPROTEIN METQ"/>
    <property type="match status" value="1"/>
</dbReference>
<comment type="subcellular location">
    <subcellularLocation>
        <location evidence="1">Membrane</location>
        <topology evidence="1">Lipid-anchor</topology>
    </subcellularLocation>
</comment>
<dbReference type="AlphaFoldDB" id="A0AAP6GDB0"/>
<dbReference type="Gene3D" id="3.40.190.10">
    <property type="entry name" value="Periplasmic binding protein-like II"/>
    <property type="match status" value="2"/>
</dbReference>
<evidence type="ECO:0000256" key="4">
    <source>
        <dbReference type="ARBA" id="ARBA00023139"/>
    </source>
</evidence>
<keyword evidence="2" id="KW-0732">Signal</keyword>
<evidence type="ECO:0000313" key="7">
    <source>
        <dbReference type="EMBL" id="MDX7923166.1"/>
    </source>
</evidence>
<evidence type="ECO:0000313" key="8">
    <source>
        <dbReference type="Proteomes" id="UP001285835"/>
    </source>
</evidence>
<evidence type="ECO:0000256" key="1">
    <source>
        <dbReference type="ARBA" id="ARBA00004635"/>
    </source>
</evidence>
<evidence type="ECO:0000256" key="2">
    <source>
        <dbReference type="ARBA" id="ARBA00022729"/>
    </source>
</evidence>
<dbReference type="Proteomes" id="UP001285835">
    <property type="component" value="Unassembled WGS sequence"/>
</dbReference>
<comment type="similarity">
    <text evidence="6">Belongs to the nlpA lipoprotein family.</text>
</comment>
<dbReference type="EMBL" id="JAWZXF010000016">
    <property type="protein sequence ID" value="MDX7923166.1"/>
    <property type="molecule type" value="Genomic_DNA"/>
</dbReference>
<reference evidence="7" key="1">
    <citation type="submission" date="2023-11" db="EMBL/GenBank/DDBJ databases">
        <title>WGS of Aeromonas in Northern Israel.</title>
        <authorList>
            <person name="Hershko Y."/>
        </authorList>
    </citation>
    <scope>NUCLEOTIDE SEQUENCE</scope>
    <source>
        <strain evidence="7">02297</strain>
    </source>
</reference>
<dbReference type="SUPFAM" id="SSF53850">
    <property type="entry name" value="Periplasmic binding protein-like II"/>
    <property type="match status" value="1"/>
</dbReference>